<dbReference type="RefSeq" id="WP_134252866.1">
    <property type="nucleotide sequence ID" value="NZ_CP038009.1"/>
</dbReference>
<dbReference type="Proteomes" id="UP000294395">
    <property type="component" value="Chromosome"/>
</dbReference>
<feature type="domain" description="Tox-REase-5" evidence="1">
    <location>
        <begin position="116"/>
        <end position="194"/>
    </location>
</feature>
<evidence type="ECO:0000313" key="3">
    <source>
        <dbReference type="Proteomes" id="UP000294395"/>
    </source>
</evidence>
<evidence type="ECO:0000313" key="2">
    <source>
        <dbReference type="EMBL" id="QBQ17121.1"/>
    </source>
</evidence>
<name>A0A4P7B731_ACIHA</name>
<gene>
    <name evidence="2" type="ORF">AHTJR_12960</name>
</gene>
<reference evidence="2 3" key="1">
    <citation type="submission" date="2019-03" db="EMBL/GenBank/DDBJ databases">
        <title>Complete genome sequence of two outbreak-associated Acinetobacter haemolyticus strains.</title>
        <authorList>
            <person name="Bai L."/>
            <person name="Zhang S.-C."/>
            <person name="Deng Y."/>
            <person name="Song C.-C."/>
            <person name="Kang G.-B."/>
            <person name="Dong Y."/>
            <person name="Wang Y."/>
            <person name="Gao F."/>
            <person name="Huang H."/>
        </authorList>
    </citation>
    <scope>NUCLEOTIDE SEQUENCE [LARGE SCALE GENOMIC DNA]</scope>
    <source>
        <strain evidence="2 3">TJR01</strain>
    </source>
</reference>
<protein>
    <recommendedName>
        <fullName evidence="1">Tox-REase-5 domain-containing protein</fullName>
    </recommendedName>
</protein>
<organism evidence="2 3">
    <name type="scientific">Acinetobacter haemolyticus</name>
    <dbReference type="NCBI Taxonomy" id="29430"/>
    <lineage>
        <taxon>Bacteria</taxon>
        <taxon>Pseudomonadati</taxon>
        <taxon>Pseudomonadota</taxon>
        <taxon>Gammaproteobacteria</taxon>
        <taxon>Moraxellales</taxon>
        <taxon>Moraxellaceae</taxon>
        <taxon>Acinetobacter</taxon>
    </lineage>
</organism>
<accession>A0A4P7B731</accession>
<sequence>MGYGLLLNFLRGAATVGGRGAATGAGEVVITQGGKKIAIEAAKGMAAVVLAKEVSKDITKQERCNKCEAYTLGNKHLIKRSMGDEVNTKYQFKIANLSSYPLTFKTYTPYVAEGNKKETTPIEEWSLSGTSFDGLWPMECILVEAKGQYAQFLDAKKPDFLKMSVYRDLVSEATRQKGAITPYKTTKLTWYFYEDEARRYFVRQGGIIVTSIFMPL</sequence>
<dbReference type="AlphaFoldDB" id="A0A4P7B731"/>
<dbReference type="EMBL" id="CP038009">
    <property type="protein sequence ID" value="QBQ17121.1"/>
    <property type="molecule type" value="Genomic_DNA"/>
</dbReference>
<evidence type="ECO:0000259" key="1">
    <source>
        <dbReference type="Pfam" id="PF15648"/>
    </source>
</evidence>
<proteinExistence type="predicted"/>
<dbReference type="InterPro" id="IPR028904">
    <property type="entry name" value="Tox-REase-5_dom"/>
</dbReference>
<dbReference type="Pfam" id="PF15648">
    <property type="entry name" value="Tox-REase-5"/>
    <property type="match status" value="1"/>
</dbReference>